<keyword evidence="2" id="KW-1185">Reference proteome</keyword>
<evidence type="ECO:0000313" key="1">
    <source>
        <dbReference type="EMBL" id="GKV48487.1"/>
    </source>
</evidence>
<evidence type="ECO:0000313" key="2">
    <source>
        <dbReference type="Proteomes" id="UP001054252"/>
    </source>
</evidence>
<organism evidence="1 2">
    <name type="scientific">Rubroshorea leprosula</name>
    <dbReference type="NCBI Taxonomy" id="152421"/>
    <lineage>
        <taxon>Eukaryota</taxon>
        <taxon>Viridiplantae</taxon>
        <taxon>Streptophyta</taxon>
        <taxon>Embryophyta</taxon>
        <taxon>Tracheophyta</taxon>
        <taxon>Spermatophyta</taxon>
        <taxon>Magnoliopsida</taxon>
        <taxon>eudicotyledons</taxon>
        <taxon>Gunneridae</taxon>
        <taxon>Pentapetalae</taxon>
        <taxon>rosids</taxon>
        <taxon>malvids</taxon>
        <taxon>Malvales</taxon>
        <taxon>Dipterocarpaceae</taxon>
        <taxon>Rubroshorea</taxon>
    </lineage>
</organism>
<dbReference type="AlphaFoldDB" id="A0AAV5MIT1"/>
<comment type="caution">
    <text evidence="1">The sequence shown here is derived from an EMBL/GenBank/DDBJ whole genome shotgun (WGS) entry which is preliminary data.</text>
</comment>
<protein>
    <submittedName>
        <fullName evidence="1">Uncharacterized protein</fullName>
    </submittedName>
</protein>
<sequence length="95" mass="10651">MGTLKWEVCSILERDSSGHKSSISRIRTAAHHLLQSPCAGHIKSCRTVTVAPGPARFSVISATLVFISGEVAFQSTMKSRWRLHRSRCVWRECRV</sequence>
<name>A0AAV5MIT1_9ROSI</name>
<dbReference type="Proteomes" id="UP001054252">
    <property type="component" value="Unassembled WGS sequence"/>
</dbReference>
<dbReference type="EMBL" id="BPVZ01000258">
    <property type="protein sequence ID" value="GKV48487.1"/>
    <property type="molecule type" value="Genomic_DNA"/>
</dbReference>
<accession>A0AAV5MIT1</accession>
<gene>
    <name evidence="1" type="ORF">SLEP1_g55298</name>
</gene>
<reference evidence="1 2" key="1">
    <citation type="journal article" date="2021" name="Commun. Biol.">
        <title>The genome of Shorea leprosula (Dipterocarpaceae) highlights the ecological relevance of drought in aseasonal tropical rainforests.</title>
        <authorList>
            <person name="Ng K.K.S."/>
            <person name="Kobayashi M.J."/>
            <person name="Fawcett J.A."/>
            <person name="Hatakeyama M."/>
            <person name="Paape T."/>
            <person name="Ng C.H."/>
            <person name="Ang C.C."/>
            <person name="Tnah L.H."/>
            <person name="Lee C.T."/>
            <person name="Nishiyama T."/>
            <person name="Sese J."/>
            <person name="O'Brien M.J."/>
            <person name="Copetti D."/>
            <person name="Mohd Noor M.I."/>
            <person name="Ong R.C."/>
            <person name="Putra M."/>
            <person name="Sireger I.Z."/>
            <person name="Indrioko S."/>
            <person name="Kosugi Y."/>
            <person name="Izuno A."/>
            <person name="Isagi Y."/>
            <person name="Lee S.L."/>
            <person name="Shimizu K.K."/>
        </authorList>
    </citation>
    <scope>NUCLEOTIDE SEQUENCE [LARGE SCALE GENOMIC DNA]</scope>
    <source>
        <strain evidence="1">214</strain>
    </source>
</reference>
<proteinExistence type="predicted"/>